<dbReference type="SUPFAM" id="SSF47413">
    <property type="entry name" value="lambda repressor-like DNA-binding domains"/>
    <property type="match status" value="1"/>
</dbReference>
<name>A0A239BEA3_9BACT</name>
<dbReference type="SMART" id="SM00530">
    <property type="entry name" value="HTH_XRE"/>
    <property type="match status" value="1"/>
</dbReference>
<dbReference type="CDD" id="cd00093">
    <property type="entry name" value="HTH_XRE"/>
    <property type="match status" value="1"/>
</dbReference>
<evidence type="ECO:0000259" key="1">
    <source>
        <dbReference type="PROSITE" id="PS50943"/>
    </source>
</evidence>
<dbReference type="GO" id="GO:0003677">
    <property type="term" value="F:DNA binding"/>
    <property type="evidence" value="ECO:0007669"/>
    <property type="project" value="InterPro"/>
</dbReference>
<dbReference type="Proteomes" id="UP000198324">
    <property type="component" value="Unassembled WGS sequence"/>
</dbReference>
<dbReference type="RefSeq" id="WP_179217015.1">
    <property type="nucleotide sequence ID" value="NZ_FZOC01000005.1"/>
</dbReference>
<dbReference type="AlphaFoldDB" id="A0A239BEA3"/>
<accession>A0A239BEA3</accession>
<feature type="domain" description="HTH cro/C1-type" evidence="1">
    <location>
        <begin position="25"/>
        <end position="68"/>
    </location>
</feature>
<proteinExistence type="predicted"/>
<dbReference type="EMBL" id="FZOC01000005">
    <property type="protein sequence ID" value="SNS05952.1"/>
    <property type="molecule type" value="Genomic_DNA"/>
</dbReference>
<sequence>MIQKKILSLDTIGGRIAFIRGEMRQEDFAVLLGVSRMTLIRYEKGERQPDADFLKTIVAEFGVDGSWLLLGDGDLPSIKLTPREAALLDNYRHCPDDAQRNLETMGALLAQSSAGKKKVG</sequence>
<organism evidence="2 3">
    <name type="scientific">Humidesulfovibrio mexicanus</name>
    <dbReference type="NCBI Taxonomy" id="147047"/>
    <lineage>
        <taxon>Bacteria</taxon>
        <taxon>Pseudomonadati</taxon>
        <taxon>Thermodesulfobacteriota</taxon>
        <taxon>Desulfovibrionia</taxon>
        <taxon>Desulfovibrionales</taxon>
        <taxon>Desulfovibrionaceae</taxon>
        <taxon>Humidesulfovibrio</taxon>
    </lineage>
</organism>
<evidence type="ECO:0000313" key="2">
    <source>
        <dbReference type="EMBL" id="SNS05952.1"/>
    </source>
</evidence>
<keyword evidence="3" id="KW-1185">Reference proteome</keyword>
<dbReference type="Gene3D" id="1.10.260.40">
    <property type="entry name" value="lambda repressor-like DNA-binding domains"/>
    <property type="match status" value="1"/>
</dbReference>
<dbReference type="InterPro" id="IPR001387">
    <property type="entry name" value="Cro/C1-type_HTH"/>
</dbReference>
<evidence type="ECO:0000313" key="3">
    <source>
        <dbReference type="Proteomes" id="UP000198324"/>
    </source>
</evidence>
<dbReference type="PROSITE" id="PS50943">
    <property type="entry name" value="HTH_CROC1"/>
    <property type="match status" value="1"/>
</dbReference>
<dbReference type="Pfam" id="PF01381">
    <property type="entry name" value="HTH_3"/>
    <property type="match status" value="1"/>
</dbReference>
<protein>
    <submittedName>
        <fullName evidence="2">Helix-turn-helix</fullName>
    </submittedName>
</protein>
<reference evidence="2 3" key="1">
    <citation type="submission" date="2017-06" db="EMBL/GenBank/DDBJ databases">
        <authorList>
            <person name="Kim H.J."/>
            <person name="Triplett B.A."/>
        </authorList>
    </citation>
    <scope>NUCLEOTIDE SEQUENCE [LARGE SCALE GENOMIC DNA]</scope>
    <source>
        <strain evidence="2 3">DSM 13116</strain>
    </source>
</reference>
<dbReference type="InterPro" id="IPR010982">
    <property type="entry name" value="Lambda_DNA-bd_dom_sf"/>
</dbReference>
<gene>
    <name evidence="2" type="ORF">SAMN04488503_2498</name>
</gene>